<feature type="transmembrane region" description="Helical" evidence="6">
    <location>
        <begin position="287"/>
        <end position="314"/>
    </location>
</feature>
<feature type="transmembrane region" description="Helical" evidence="6">
    <location>
        <begin position="467"/>
        <end position="487"/>
    </location>
</feature>
<comment type="subcellular location">
    <subcellularLocation>
        <location evidence="1">Cell membrane</location>
        <topology evidence="1">Multi-pass membrane protein</topology>
    </subcellularLocation>
</comment>
<feature type="transmembrane region" description="Helical" evidence="6">
    <location>
        <begin position="423"/>
        <end position="446"/>
    </location>
</feature>
<keyword evidence="3 6" id="KW-0812">Transmembrane</keyword>
<proteinExistence type="predicted"/>
<organism evidence="7 8">
    <name type="scientific">Candidatus Lachnoclostridium stercoripullorum</name>
    <dbReference type="NCBI Taxonomy" id="2838635"/>
    <lineage>
        <taxon>Bacteria</taxon>
        <taxon>Bacillati</taxon>
        <taxon>Bacillota</taxon>
        <taxon>Clostridia</taxon>
        <taxon>Lachnospirales</taxon>
        <taxon>Lachnospiraceae</taxon>
    </lineage>
</organism>
<feature type="transmembrane region" description="Helical" evidence="6">
    <location>
        <begin position="121"/>
        <end position="145"/>
    </location>
</feature>
<sequence length="525" mass="56226">MNISSRRRAFIAGTLMLTAAGFSSRILGFFYRIYLSRTIGAEGLGVYNMIHPIFGVCFALCAGSIQTAISRFVAANVRQGKAIFRTGLLISLSMSLVLAAAICRFAPFLAEHVLLEPRCALLLPIMAFSVPCAAVHACINGCYYGLQRTKVPAFTQLAEQAVRIGAVFLIADILTEQGQPITVRLAVYGHLIGEFAATLFSLLSFALFPPRGSFRREPGSAGKRKDRISPVSAALCDFTAVAPGLMALALPLMGNRLVLNLLSSAEAVLIPNRLLASGLSSEEAYSLYGVLTGMAMPFIFFPSAITNSMSVLLLPTVAEAQSAGNRERISSAVTLSLRYSLYMGIFCIGIFTRFGHDLGVSVFRDETAGYFIAVLSWLCPFLYLSSTTGSILNGLGATGLTFLQNAAALSLRLGFVFFGIPRFGITALLWGMLASEIFLSLAHLAALRRRSSFLWDAWSMIVKPSAVLILSFGILNALLSLPAASLLDSLPPFFAAAVKIGIAATCYGGLLLTLCARHPHSKDVP</sequence>
<dbReference type="Proteomes" id="UP000886780">
    <property type="component" value="Unassembled WGS sequence"/>
</dbReference>
<protein>
    <submittedName>
        <fullName evidence="7">Polysaccharide biosynthesis protein</fullName>
    </submittedName>
</protein>
<reference evidence="7" key="1">
    <citation type="journal article" date="2021" name="PeerJ">
        <title>Extensive microbial diversity within the chicken gut microbiome revealed by metagenomics and culture.</title>
        <authorList>
            <person name="Gilroy R."/>
            <person name="Ravi A."/>
            <person name="Getino M."/>
            <person name="Pursley I."/>
            <person name="Horton D.L."/>
            <person name="Alikhan N.F."/>
            <person name="Baker D."/>
            <person name="Gharbi K."/>
            <person name="Hall N."/>
            <person name="Watson M."/>
            <person name="Adriaenssens E.M."/>
            <person name="Foster-Nyarko E."/>
            <person name="Jarju S."/>
            <person name="Secka A."/>
            <person name="Antonio M."/>
            <person name="Oren A."/>
            <person name="Chaudhuri R.R."/>
            <person name="La Ragione R."/>
            <person name="Hildebrand F."/>
            <person name="Pallen M.J."/>
        </authorList>
    </citation>
    <scope>NUCLEOTIDE SEQUENCE</scope>
    <source>
        <strain evidence="7">ChiGjej4B4-12881</strain>
    </source>
</reference>
<reference evidence="7" key="2">
    <citation type="submission" date="2021-04" db="EMBL/GenBank/DDBJ databases">
        <authorList>
            <person name="Gilroy R."/>
        </authorList>
    </citation>
    <scope>NUCLEOTIDE SEQUENCE</scope>
    <source>
        <strain evidence="7">ChiGjej4B4-12881</strain>
    </source>
</reference>
<feature type="transmembrane region" description="Helical" evidence="6">
    <location>
        <begin position="367"/>
        <end position="384"/>
    </location>
</feature>
<feature type="transmembrane region" description="Helical" evidence="6">
    <location>
        <begin position="493"/>
        <end position="516"/>
    </location>
</feature>
<evidence type="ECO:0000256" key="4">
    <source>
        <dbReference type="ARBA" id="ARBA00022989"/>
    </source>
</evidence>
<dbReference type="CDD" id="cd13124">
    <property type="entry name" value="MATE_SpoVB_like"/>
    <property type="match status" value="1"/>
</dbReference>
<dbReference type="PANTHER" id="PTHR30250">
    <property type="entry name" value="PST FAMILY PREDICTED COLANIC ACID TRANSPORTER"/>
    <property type="match status" value="1"/>
</dbReference>
<keyword evidence="4 6" id="KW-1133">Transmembrane helix</keyword>
<feature type="transmembrane region" description="Helical" evidence="6">
    <location>
        <begin position="391"/>
        <end position="411"/>
    </location>
</feature>
<feature type="transmembrane region" description="Helical" evidence="6">
    <location>
        <begin position="52"/>
        <end position="74"/>
    </location>
</feature>
<evidence type="ECO:0000313" key="8">
    <source>
        <dbReference type="Proteomes" id="UP000886780"/>
    </source>
</evidence>
<evidence type="ECO:0000313" key="7">
    <source>
        <dbReference type="EMBL" id="HIX51921.1"/>
    </source>
</evidence>
<dbReference type="InterPro" id="IPR002797">
    <property type="entry name" value="Polysacc_synth"/>
</dbReference>
<evidence type="ECO:0000256" key="2">
    <source>
        <dbReference type="ARBA" id="ARBA00022475"/>
    </source>
</evidence>
<gene>
    <name evidence="7" type="ORF">IAA28_03830</name>
</gene>
<dbReference type="GO" id="GO:0005886">
    <property type="term" value="C:plasma membrane"/>
    <property type="evidence" value="ECO:0007669"/>
    <property type="project" value="UniProtKB-SubCell"/>
</dbReference>
<evidence type="ECO:0000256" key="5">
    <source>
        <dbReference type="ARBA" id="ARBA00023136"/>
    </source>
</evidence>
<dbReference type="PANTHER" id="PTHR30250:SF24">
    <property type="entry name" value="STAGE V SPORULATION PROTEIN B"/>
    <property type="match status" value="1"/>
</dbReference>
<evidence type="ECO:0000256" key="3">
    <source>
        <dbReference type="ARBA" id="ARBA00022692"/>
    </source>
</evidence>
<keyword evidence="2" id="KW-1003">Cell membrane</keyword>
<feature type="transmembrane region" description="Helical" evidence="6">
    <location>
        <begin position="86"/>
        <end position="109"/>
    </location>
</feature>
<dbReference type="EMBL" id="DXEU01000065">
    <property type="protein sequence ID" value="HIX51921.1"/>
    <property type="molecule type" value="Genomic_DNA"/>
</dbReference>
<dbReference type="PIRSF" id="PIRSF038958">
    <property type="entry name" value="PG_synth_SpoVB"/>
    <property type="match status" value="1"/>
</dbReference>
<dbReference type="InterPro" id="IPR024923">
    <property type="entry name" value="PG_synth_SpoVB"/>
</dbReference>
<feature type="transmembrane region" description="Helical" evidence="6">
    <location>
        <begin position="335"/>
        <end position="355"/>
    </location>
</feature>
<evidence type="ECO:0000256" key="6">
    <source>
        <dbReference type="SAM" id="Phobius"/>
    </source>
</evidence>
<feature type="transmembrane region" description="Helical" evidence="6">
    <location>
        <begin position="228"/>
        <end position="253"/>
    </location>
</feature>
<evidence type="ECO:0000256" key="1">
    <source>
        <dbReference type="ARBA" id="ARBA00004651"/>
    </source>
</evidence>
<keyword evidence="5 6" id="KW-0472">Membrane</keyword>
<accession>A0A9D1W352</accession>
<dbReference type="InterPro" id="IPR050833">
    <property type="entry name" value="Poly_Biosynth_Transport"/>
</dbReference>
<name>A0A9D1W352_9FIRM</name>
<dbReference type="Pfam" id="PF01943">
    <property type="entry name" value="Polysacc_synt"/>
    <property type="match status" value="1"/>
</dbReference>
<dbReference type="AlphaFoldDB" id="A0A9D1W352"/>
<comment type="caution">
    <text evidence="7">The sequence shown here is derived from an EMBL/GenBank/DDBJ whole genome shotgun (WGS) entry which is preliminary data.</text>
</comment>